<dbReference type="KEGG" id="psco:LY89DRAFT_784680"/>
<accession>A0A194X0U5</accession>
<name>A0A194X0U5_MOLSC</name>
<dbReference type="InParanoid" id="A0A194X0U5"/>
<dbReference type="InterPro" id="IPR000387">
    <property type="entry name" value="Tyr_Pase_dom"/>
</dbReference>
<dbReference type="RefSeq" id="XP_018068173.1">
    <property type="nucleotide sequence ID" value="XM_018222810.1"/>
</dbReference>
<dbReference type="GeneID" id="28832536"/>
<dbReference type="OrthoDB" id="449382at2759"/>
<organism evidence="2 3">
    <name type="scientific">Mollisia scopiformis</name>
    <name type="common">Conifer needle endophyte fungus</name>
    <name type="synonym">Phialocephala scopiformis</name>
    <dbReference type="NCBI Taxonomy" id="149040"/>
    <lineage>
        <taxon>Eukaryota</taxon>
        <taxon>Fungi</taxon>
        <taxon>Dikarya</taxon>
        <taxon>Ascomycota</taxon>
        <taxon>Pezizomycotina</taxon>
        <taxon>Leotiomycetes</taxon>
        <taxon>Helotiales</taxon>
        <taxon>Mollisiaceae</taxon>
        <taxon>Mollisia</taxon>
    </lineage>
</organism>
<proteinExistence type="predicted"/>
<dbReference type="PROSITE" id="PS50056">
    <property type="entry name" value="TYR_PHOSPHATASE_2"/>
    <property type="match status" value="1"/>
</dbReference>
<dbReference type="Proteomes" id="UP000070700">
    <property type="component" value="Unassembled WGS sequence"/>
</dbReference>
<sequence>MSSQEPQISEFLALCNVSIRDDIPKTKLEKVLKSHPFIPIPGALNLRTISSPSLPPNLIFRSGTLSHLSASALAPLKDTYNITTIFDLRSFEEREKSPTPEIPGIENVWIPNTLVVDSRFQGAGAVTSTMIVEENPEPVTVRIDPADFVANDGKDGFLKMYGEILESHRHAYKAVFKTLRDGHGRVLFHCTAGKDRTGMLSALILALSGASREVIAEDYVLTRIGLEPFRTSLTEVLLKQMGREPNHDLFEEPGMETMCTIKGVIILWVLEWMDEKWASVQEDEYAPDSLYPGVDGYLRKELGFHETDVERIRTQVRSGADLTG</sequence>
<protein>
    <recommendedName>
        <fullName evidence="1">Tyrosine specific protein phosphatases domain-containing protein</fullName>
    </recommendedName>
</protein>
<dbReference type="InterPro" id="IPR016130">
    <property type="entry name" value="Tyr_Pase_AS"/>
</dbReference>
<dbReference type="GO" id="GO:0004721">
    <property type="term" value="F:phosphoprotein phosphatase activity"/>
    <property type="evidence" value="ECO:0007669"/>
    <property type="project" value="InterPro"/>
</dbReference>
<dbReference type="Pfam" id="PF13350">
    <property type="entry name" value="Y_phosphatase3"/>
    <property type="match status" value="1"/>
</dbReference>
<dbReference type="PROSITE" id="PS00383">
    <property type="entry name" value="TYR_PHOSPHATASE_1"/>
    <property type="match status" value="1"/>
</dbReference>
<dbReference type="InterPro" id="IPR026893">
    <property type="entry name" value="Tyr/Ser_Pase_IphP-type"/>
</dbReference>
<dbReference type="PANTHER" id="PTHR31126:SF1">
    <property type="entry name" value="TYROSINE SPECIFIC PROTEIN PHOSPHATASES DOMAIN-CONTAINING PROTEIN"/>
    <property type="match status" value="1"/>
</dbReference>
<feature type="domain" description="Tyrosine specific protein phosphatases" evidence="1">
    <location>
        <begin position="155"/>
        <end position="220"/>
    </location>
</feature>
<dbReference type="EMBL" id="KQ947421">
    <property type="protein sequence ID" value="KUJ13818.1"/>
    <property type="molecule type" value="Genomic_DNA"/>
</dbReference>
<evidence type="ECO:0000313" key="3">
    <source>
        <dbReference type="Proteomes" id="UP000070700"/>
    </source>
</evidence>
<keyword evidence="3" id="KW-1185">Reference proteome</keyword>
<dbReference type="SUPFAM" id="SSF52799">
    <property type="entry name" value="(Phosphotyrosine protein) phosphatases II"/>
    <property type="match status" value="1"/>
</dbReference>
<dbReference type="STRING" id="149040.A0A194X0U5"/>
<reference evidence="2 3" key="1">
    <citation type="submission" date="2015-10" db="EMBL/GenBank/DDBJ databases">
        <title>Full genome of DAOMC 229536 Phialocephala scopiformis, a fungal endophyte of spruce producing the potent anti-insectan compound rugulosin.</title>
        <authorList>
            <consortium name="DOE Joint Genome Institute"/>
            <person name="Walker A.K."/>
            <person name="Frasz S.L."/>
            <person name="Seifert K.A."/>
            <person name="Miller J.D."/>
            <person name="Mondo S.J."/>
            <person name="Labutti K."/>
            <person name="Lipzen A."/>
            <person name="Dockter R."/>
            <person name="Kennedy M."/>
            <person name="Grigoriev I.V."/>
            <person name="Spatafora J.W."/>
        </authorList>
    </citation>
    <scope>NUCLEOTIDE SEQUENCE [LARGE SCALE GENOMIC DNA]</scope>
    <source>
        <strain evidence="2 3">CBS 120377</strain>
    </source>
</reference>
<evidence type="ECO:0000313" key="2">
    <source>
        <dbReference type="EMBL" id="KUJ13818.1"/>
    </source>
</evidence>
<dbReference type="Gene3D" id="3.90.190.10">
    <property type="entry name" value="Protein tyrosine phosphatase superfamily"/>
    <property type="match status" value="1"/>
</dbReference>
<dbReference type="PANTHER" id="PTHR31126">
    <property type="entry name" value="TYROSINE-PROTEIN PHOSPHATASE"/>
    <property type="match status" value="1"/>
</dbReference>
<dbReference type="AlphaFoldDB" id="A0A194X0U5"/>
<gene>
    <name evidence="2" type="ORF">LY89DRAFT_784680</name>
</gene>
<evidence type="ECO:0000259" key="1">
    <source>
        <dbReference type="PROSITE" id="PS50056"/>
    </source>
</evidence>
<dbReference type="InterPro" id="IPR029021">
    <property type="entry name" value="Prot-tyrosine_phosphatase-like"/>
</dbReference>